<keyword evidence="1" id="KW-0175">Coiled coil</keyword>
<feature type="compositionally biased region" description="Low complexity" evidence="2">
    <location>
        <begin position="119"/>
        <end position="135"/>
    </location>
</feature>
<organism evidence="3 4">
    <name type="scientific">Chloropicon primus</name>
    <dbReference type="NCBI Taxonomy" id="1764295"/>
    <lineage>
        <taxon>Eukaryota</taxon>
        <taxon>Viridiplantae</taxon>
        <taxon>Chlorophyta</taxon>
        <taxon>Chloropicophyceae</taxon>
        <taxon>Chloropicales</taxon>
        <taxon>Chloropicaceae</taxon>
        <taxon>Chloropicon</taxon>
    </lineage>
</organism>
<feature type="region of interest" description="Disordered" evidence="2">
    <location>
        <begin position="1"/>
        <end position="32"/>
    </location>
</feature>
<dbReference type="AlphaFoldDB" id="A0A5B8MB27"/>
<feature type="region of interest" description="Disordered" evidence="2">
    <location>
        <begin position="106"/>
        <end position="156"/>
    </location>
</feature>
<proteinExistence type="predicted"/>
<accession>A0A5B8MB27</accession>
<evidence type="ECO:0000256" key="2">
    <source>
        <dbReference type="SAM" id="MobiDB-lite"/>
    </source>
</evidence>
<gene>
    <name evidence="3" type="ORF">A3770_01p00610</name>
</gene>
<feature type="coiled-coil region" evidence="1">
    <location>
        <begin position="297"/>
        <end position="440"/>
    </location>
</feature>
<protein>
    <submittedName>
        <fullName evidence="3">Uncharacterized protein</fullName>
    </submittedName>
</protein>
<feature type="coiled-coil region" evidence="1">
    <location>
        <begin position="156"/>
        <end position="218"/>
    </location>
</feature>
<evidence type="ECO:0000313" key="3">
    <source>
        <dbReference type="EMBL" id="QDZ17543.1"/>
    </source>
</evidence>
<sequence length="447" mass="49657">MAERGTSGPHSWVRYQRGPVGSTPSNNRGSSKIATAQSKIRHLMCELNELNEVLNASSGASTPVGPRQTKEAIAQNPASDGKKNRISPVLLSRNLNVIQSALRRNTGAKPILRTPPVTGPKAFSPPGSGGSASHSSGGGGSSAASTPLRPHSSPDYLGLRREKALAEAEVEKLRAEKDFLRKQFKLQKLDKDEALASYRELKARNEEANCLNDRLRSACQAGEKKCKALSNRLSVSERSFNLMKDKYKQVNKEAIDLTFSLENLKQDYAYTYQAVDNGTVSVLVAAQETIKSYAEREKDLVRVAEESQDAMEDLELQIVLLSEVLKVNMGEKGAELAILREQNKKLEEENERLRAEAEASAGTSDLQQRVSDLERQLESKNDELGRLEDNIQTKVRLLTECFEEKRDQIQKEVAYTSNHNAKLVAELKAKDKEIKDLKAKLSKRWNR</sequence>
<feature type="compositionally biased region" description="Polar residues" evidence="2">
    <location>
        <begin position="22"/>
        <end position="32"/>
    </location>
</feature>
<keyword evidence="4" id="KW-1185">Reference proteome</keyword>
<feature type="region of interest" description="Disordered" evidence="2">
    <location>
        <begin position="58"/>
        <end position="87"/>
    </location>
</feature>
<evidence type="ECO:0000256" key="1">
    <source>
        <dbReference type="SAM" id="Coils"/>
    </source>
</evidence>
<evidence type="ECO:0000313" key="4">
    <source>
        <dbReference type="Proteomes" id="UP000316726"/>
    </source>
</evidence>
<reference evidence="3 4" key="1">
    <citation type="submission" date="2018-07" db="EMBL/GenBank/DDBJ databases">
        <title>The complete nuclear genome of the prasinophyte Chloropicon primus (CCMP1205).</title>
        <authorList>
            <person name="Pombert J.-F."/>
            <person name="Otis C."/>
            <person name="Turmel M."/>
            <person name="Lemieux C."/>
        </authorList>
    </citation>
    <scope>NUCLEOTIDE SEQUENCE [LARGE SCALE GENOMIC DNA]</scope>
    <source>
        <strain evidence="3 4">CCMP1205</strain>
    </source>
</reference>
<dbReference type="EMBL" id="CP031034">
    <property type="protein sequence ID" value="QDZ17543.1"/>
    <property type="molecule type" value="Genomic_DNA"/>
</dbReference>
<name>A0A5B8MB27_9CHLO</name>
<dbReference type="Proteomes" id="UP000316726">
    <property type="component" value="Chromosome 1"/>
</dbReference>